<evidence type="ECO:0000256" key="5">
    <source>
        <dbReference type="ARBA" id="ARBA00023315"/>
    </source>
</evidence>
<protein>
    <submittedName>
        <fullName evidence="11">L,D-transpeptidase</fullName>
    </submittedName>
</protein>
<evidence type="ECO:0000256" key="8">
    <source>
        <dbReference type="SAM" id="MobiDB-lite"/>
    </source>
</evidence>
<feature type="domain" description="L,D-TPase catalytic" evidence="10">
    <location>
        <begin position="188"/>
        <end position="309"/>
    </location>
</feature>
<evidence type="ECO:0000256" key="7">
    <source>
        <dbReference type="PROSITE-ProRule" id="PRU01373"/>
    </source>
</evidence>
<keyword evidence="12" id="KW-1185">Reference proteome</keyword>
<organism evidence="11 12">
    <name type="scientific">Streptacidiphilus cavernicola</name>
    <dbReference type="NCBI Taxonomy" id="3342716"/>
    <lineage>
        <taxon>Bacteria</taxon>
        <taxon>Bacillati</taxon>
        <taxon>Actinomycetota</taxon>
        <taxon>Actinomycetes</taxon>
        <taxon>Kitasatosporales</taxon>
        <taxon>Streptomycetaceae</taxon>
        <taxon>Streptacidiphilus</taxon>
    </lineage>
</organism>
<dbReference type="Gene3D" id="2.40.440.10">
    <property type="entry name" value="L,D-transpeptidase catalytic domain-like"/>
    <property type="match status" value="1"/>
</dbReference>
<feature type="region of interest" description="Disordered" evidence="8">
    <location>
        <begin position="36"/>
        <end position="88"/>
    </location>
</feature>
<feature type="compositionally biased region" description="Low complexity" evidence="8">
    <location>
        <begin position="51"/>
        <end position="80"/>
    </location>
</feature>
<evidence type="ECO:0000256" key="4">
    <source>
        <dbReference type="ARBA" id="ARBA00022984"/>
    </source>
</evidence>
<dbReference type="Pfam" id="PF03734">
    <property type="entry name" value="YkuD"/>
    <property type="match status" value="1"/>
</dbReference>
<name>A0ABV6UQI5_9ACTN</name>
<dbReference type="EMBL" id="JBHEZZ010000011">
    <property type="protein sequence ID" value="MFC1403718.1"/>
    <property type="molecule type" value="Genomic_DNA"/>
</dbReference>
<evidence type="ECO:0000259" key="10">
    <source>
        <dbReference type="PROSITE" id="PS52029"/>
    </source>
</evidence>
<keyword evidence="2" id="KW-0808">Transferase</keyword>
<dbReference type="CDD" id="cd16913">
    <property type="entry name" value="YkuD_like"/>
    <property type="match status" value="1"/>
</dbReference>
<feature type="chain" id="PRO_5047380862" evidence="9">
    <location>
        <begin position="29"/>
        <end position="343"/>
    </location>
</feature>
<dbReference type="InterPro" id="IPR005490">
    <property type="entry name" value="LD_TPept_cat_dom"/>
</dbReference>
<feature type="active site" description="Proton donor/acceptor" evidence="7">
    <location>
        <position position="266"/>
    </location>
</feature>
<dbReference type="PROSITE" id="PS52029">
    <property type="entry name" value="LD_TPASE"/>
    <property type="match status" value="1"/>
</dbReference>
<evidence type="ECO:0000256" key="9">
    <source>
        <dbReference type="SAM" id="SignalP"/>
    </source>
</evidence>
<feature type="active site" description="Nucleophile" evidence="7">
    <location>
        <position position="284"/>
    </location>
</feature>
<keyword evidence="3 7" id="KW-0133">Cell shape</keyword>
<keyword evidence="6 7" id="KW-0961">Cell wall biogenesis/degradation</keyword>
<evidence type="ECO:0000313" key="12">
    <source>
        <dbReference type="Proteomes" id="UP001592528"/>
    </source>
</evidence>
<dbReference type="InterPro" id="IPR050979">
    <property type="entry name" value="LD-transpeptidase"/>
</dbReference>
<reference evidence="11 12" key="1">
    <citation type="submission" date="2024-09" db="EMBL/GenBank/DDBJ databases">
        <authorList>
            <person name="Lee S.D."/>
        </authorList>
    </citation>
    <scope>NUCLEOTIDE SEQUENCE [LARGE SCALE GENOMIC DNA]</scope>
    <source>
        <strain evidence="11 12">N1-5</strain>
    </source>
</reference>
<evidence type="ECO:0000256" key="1">
    <source>
        <dbReference type="ARBA" id="ARBA00004752"/>
    </source>
</evidence>
<keyword evidence="9" id="KW-0732">Signal</keyword>
<dbReference type="SUPFAM" id="SSF141523">
    <property type="entry name" value="L,D-transpeptidase catalytic domain-like"/>
    <property type="match status" value="1"/>
</dbReference>
<feature type="signal peptide" evidence="9">
    <location>
        <begin position="1"/>
        <end position="28"/>
    </location>
</feature>
<dbReference type="PANTHER" id="PTHR30582:SF2">
    <property type="entry name" value="L,D-TRANSPEPTIDASE YCIB-RELATED"/>
    <property type="match status" value="1"/>
</dbReference>
<keyword evidence="5" id="KW-0012">Acyltransferase</keyword>
<evidence type="ECO:0000256" key="2">
    <source>
        <dbReference type="ARBA" id="ARBA00022679"/>
    </source>
</evidence>
<dbReference type="RefSeq" id="WP_051724728.1">
    <property type="nucleotide sequence ID" value="NZ_JBHEZZ010000011.1"/>
</dbReference>
<dbReference type="Gene3D" id="2.60.40.3710">
    <property type="match status" value="1"/>
</dbReference>
<gene>
    <name evidence="11" type="ORF">ACEZDJ_20720</name>
</gene>
<evidence type="ECO:0000313" key="11">
    <source>
        <dbReference type="EMBL" id="MFC1403718.1"/>
    </source>
</evidence>
<dbReference type="PROSITE" id="PS51257">
    <property type="entry name" value="PROKAR_LIPOPROTEIN"/>
    <property type="match status" value="1"/>
</dbReference>
<proteinExistence type="predicted"/>
<dbReference type="InterPro" id="IPR041280">
    <property type="entry name" value="Big_10"/>
</dbReference>
<accession>A0ABV6UQI5</accession>
<sequence length="343" mass="35061">MNAQRSTVRRRNGLIGSGAATLVALALAGCSAGGGAGSGSNAAAGLGGAPQAGAGSSASSAPAASASPSAAPSTPSASPSPTGPTVPEPAVLADAQINVGEGQTVGVGMPVSVTFAHPVPASQRAAVEQWLTVQAGGVTGAWSWIKDRNLLDGERVDFRPQSYWKPGTEVTVHLGSQTVRHFTVGRSLIATVDVRTHQMTVVNAGRTTRIPITAGQPGLDTWNGVMVVLDKAQKVLMDSRTVGLGDAYLGYYYWAVHITTSGTYVHQNPRADTYGGKENVTHGCVGLADDGTAKSFYNEVIPGDVVKVIHSKDTVAAGNGYGDWNLSWTQWLAGSALKGATGA</sequence>
<dbReference type="InterPro" id="IPR038063">
    <property type="entry name" value="Transpep_catalytic_dom"/>
</dbReference>
<evidence type="ECO:0000256" key="3">
    <source>
        <dbReference type="ARBA" id="ARBA00022960"/>
    </source>
</evidence>
<evidence type="ECO:0000256" key="6">
    <source>
        <dbReference type="ARBA" id="ARBA00023316"/>
    </source>
</evidence>
<dbReference type="Proteomes" id="UP001592528">
    <property type="component" value="Unassembled WGS sequence"/>
</dbReference>
<dbReference type="Pfam" id="PF17964">
    <property type="entry name" value="Big_10"/>
    <property type="match status" value="1"/>
</dbReference>
<comment type="caution">
    <text evidence="11">The sequence shown here is derived from an EMBL/GenBank/DDBJ whole genome shotgun (WGS) entry which is preliminary data.</text>
</comment>
<dbReference type="PANTHER" id="PTHR30582">
    <property type="entry name" value="L,D-TRANSPEPTIDASE"/>
    <property type="match status" value="1"/>
</dbReference>
<keyword evidence="4 7" id="KW-0573">Peptidoglycan synthesis</keyword>
<comment type="pathway">
    <text evidence="1 7">Cell wall biogenesis; peptidoglycan biosynthesis.</text>
</comment>